<dbReference type="Gene3D" id="2.30.40.10">
    <property type="entry name" value="Urease, subunit C, domain 1"/>
    <property type="match status" value="1"/>
</dbReference>
<sequence>MLGPHAPYTCPPESLQEVITLAKEKLIPIHTHLAETKEEGKKIKEIYNQTPTQYLYENGLFEQTHVLLAHGVHLTLNDISYLKGMNGGVAHNPISNLKLGCGISPIMELINEKITVALGTDGAGSATTLDMFEEIKTAAWLQKLRFEDPTTLQAFDVLEMATRHGATLLNIDENVGTLEVGKKADIILVQLNKPHLQPVHSILSLLAYSANGADVDTTIINGKVVMKNRKLLTIDEEELLFEITSRSKRIVEDI</sequence>
<gene>
    <name evidence="3" type="ORF">JCM9140_1162</name>
</gene>
<dbReference type="InterPro" id="IPR011059">
    <property type="entry name" value="Metal-dep_hydrolase_composite"/>
</dbReference>
<dbReference type="Pfam" id="PF01979">
    <property type="entry name" value="Amidohydro_1"/>
    <property type="match status" value="1"/>
</dbReference>
<reference evidence="3" key="1">
    <citation type="journal article" date="2014" name="Genome Announc.">
        <title>Draft Genome Sequences of Three Alkaliphilic Bacillus Strains, Bacillus wakoensis JCM 9140T, Bacillus akibai JCM 9157T, and Bacillus hemicellulosilyticus JCM 9152T.</title>
        <authorList>
            <person name="Yuki M."/>
            <person name="Oshima K."/>
            <person name="Suda W."/>
            <person name="Oshida Y."/>
            <person name="Kitamura K."/>
            <person name="Iida T."/>
            <person name="Hattori M."/>
            <person name="Ohkuma M."/>
        </authorList>
    </citation>
    <scope>NUCLEOTIDE SEQUENCE [LARGE SCALE GENOMIC DNA]</scope>
    <source>
        <strain evidence="3">JCM 9140</strain>
    </source>
</reference>
<evidence type="ECO:0000259" key="2">
    <source>
        <dbReference type="Pfam" id="PF01979"/>
    </source>
</evidence>
<dbReference type="SUPFAM" id="SSF51338">
    <property type="entry name" value="Composite domain of metallo-dependent hydrolases"/>
    <property type="match status" value="1"/>
</dbReference>
<comment type="caution">
    <text evidence="3">The sequence shown here is derived from an EMBL/GenBank/DDBJ whole genome shotgun (WGS) entry which is preliminary data.</text>
</comment>
<evidence type="ECO:0000313" key="4">
    <source>
        <dbReference type="Proteomes" id="UP000018890"/>
    </source>
</evidence>
<dbReference type="InterPro" id="IPR032466">
    <property type="entry name" value="Metal_Hydrolase"/>
</dbReference>
<evidence type="ECO:0000313" key="3">
    <source>
        <dbReference type="EMBL" id="GAE25183.1"/>
    </source>
</evidence>
<dbReference type="SUPFAM" id="SSF51556">
    <property type="entry name" value="Metallo-dependent hydrolases"/>
    <property type="match status" value="1"/>
</dbReference>
<dbReference type="GO" id="GO:0016810">
    <property type="term" value="F:hydrolase activity, acting on carbon-nitrogen (but not peptide) bonds"/>
    <property type="evidence" value="ECO:0007669"/>
    <property type="project" value="InterPro"/>
</dbReference>
<dbReference type="Proteomes" id="UP000018890">
    <property type="component" value="Unassembled WGS sequence"/>
</dbReference>
<keyword evidence="4" id="KW-1185">Reference proteome</keyword>
<protein>
    <submittedName>
        <fullName evidence="3">S-adenosylhomocysteine deaminase</fullName>
    </submittedName>
</protein>
<dbReference type="STRING" id="1236970.JCM9140_1162"/>
<organism evidence="3 4">
    <name type="scientific">Halalkalibacter wakoensis JCM 9140</name>
    <dbReference type="NCBI Taxonomy" id="1236970"/>
    <lineage>
        <taxon>Bacteria</taxon>
        <taxon>Bacillati</taxon>
        <taxon>Bacillota</taxon>
        <taxon>Bacilli</taxon>
        <taxon>Bacillales</taxon>
        <taxon>Bacillaceae</taxon>
        <taxon>Halalkalibacter</taxon>
    </lineage>
</organism>
<evidence type="ECO:0000256" key="1">
    <source>
        <dbReference type="ARBA" id="ARBA00022801"/>
    </source>
</evidence>
<dbReference type="AlphaFoldDB" id="W4Q0D3"/>
<feature type="domain" description="Amidohydrolase-related" evidence="2">
    <location>
        <begin position="2"/>
        <end position="225"/>
    </location>
</feature>
<dbReference type="EMBL" id="BAUT01000007">
    <property type="protein sequence ID" value="GAE25183.1"/>
    <property type="molecule type" value="Genomic_DNA"/>
</dbReference>
<dbReference type="PANTHER" id="PTHR43794">
    <property type="entry name" value="AMINOHYDROLASE SSNA-RELATED"/>
    <property type="match status" value="1"/>
</dbReference>
<name>W4Q0D3_9BACI</name>
<dbReference type="PANTHER" id="PTHR43794:SF11">
    <property type="entry name" value="AMIDOHYDROLASE-RELATED DOMAIN-CONTAINING PROTEIN"/>
    <property type="match status" value="1"/>
</dbReference>
<proteinExistence type="predicted"/>
<dbReference type="Gene3D" id="3.20.20.140">
    <property type="entry name" value="Metal-dependent hydrolases"/>
    <property type="match status" value="1"/>
</dbReference>
<dbReference type="InterPro" id="IPR006680">
    <property type="entry name" value="Amidohydro-rel"/>
</dbReference>
<accession>W4Q0D3</accession>
<dbReference type="InterPro" id="IPR050287">
    <property type="entry name" value="MTA/SAH_deaminase"/>
</dbReference>
<keyword evidence="1" id="KW-0378">Hydrolase</keyword>